<dbReference type="InterPro" id="IPR006498">
    <property type="entry name" value="Tail_tube"/>
</dbReference>
<dbReference type="Proteomes" id="UP000030539">
    <property type="component" value="Unassembled WGS sequence"/>
</dbReference>
<dbReference type="NCBIfam" id="TIGR01611">
    <property type="entry name" value="tail_tube"/>
    <property type="match status" value="1"/>
</dbReference>
<reference evidence="1 2" key="1">
    <citation type="submission" date="2014-08" db="EMBL/GenBank/DDBJ databases">
        <title>Chaperone-usher fimbriae in a diverse selection of Gallibacterium genomes.</title>
        <authorList>
            <person name="Kudirkiene E."/>
            <person name="Bager R.J."/>
            <person name="Johnson T.J."/>
            <person name="Bojesen A.M."/>
        </authorList>
    </citation>
    <scope>NUCLEOTIDE SEQUENCE [LARGE SCALE GENOMIC DNA]</scope>
    <source>
        <strain evidence="1 2">CCM5974</strain>
    </source>
</reference>
<dbReference type="RefSeq" id="WP_039173911.1">
    <property type="nucleotide sequence ID" value="NZ_JPXX01000023.1"/>
</dbReference>
<evidence type="ECO:0000313" key="1">
    <source>
        <dbReference type="EMBL" id="KGQ36819.1"/>
    </source>
</evidence>
<dbReference type="EMBL" id="JPXX01000023">
    <property type="protein sequence ID" value="KGQ36819.1"/>
    <property type="molecule type" value="Genomic_DNA"/>
</dbReference>
<sequence>MALPRKLKLMNLFQDGVGYKGEVTEVNLPKLAIKTEDYRAGGMLGDVAIDLGIEKLEMEVKFGGLMVEMKEFFGSPNIDGVALRYAGSYQREDTGEVEAVEVVTRGRYTEIDGGSSKAGDDTEETYKAALTYYKLIVNGKDLIEIDLINDLYVVNGKDRLAVHRKALGL</sequence>
<proteinExistence type="predicted"/>
<dbReference type="AlphaFoldDB" id="A0A0A2YHI5"/>
<evidence type="ECO:0000313" key="2">
    <source>
        <dbReference type="Proteomes" id="UP000030539"/>
    </source>
</evidence>
<dbReference type="Pfam" id="PF04985">
    <property type="entry name" value="Phage_tube"/>
    <property type="match status" value="1"/>
</dbReference>
<name>A0A0A2YHI5_9PAST</name>
<dbReference type="STRING" id="155515.JP36_08835"/>
<organism evidence="1 2">
    <name type="scientific">Gallibacterium genomosp. 1</name>
    <dbReference type="NCBI Taxonomy" id="155515"/>
    <lineage>
        <taxon>Bacteria</taxon>
        <taxon>Pseudomonadati</taxon>
        <taxon>Pseudomonadota</taxon>
        <taxon>Gammaproteobacteria</taxon>
        <taxon>Pasteurellales</taxon>
        <taxon>Pasteurellaceae</taxon>
        <taxon>Gallibacterium</taxon>
    </lineage>
</organism>
<accession>A0A0A2YHI5</accession>
<gene>
    <name evidence="1" type="ORF">JP36_08835</name>
</gene>
<comment type="caution">
    <text evidence="1">The sequence shown here is derived from an EMBL/GenBank/DDBJ whole genome shotgun (WGS) entry which is preliminary data.</text>
</comment>
<dbReference type="eggNOG" id="COG3498">
    <property type="taxonomic scope" value="Bacteria"/>
</dbReference>
<protein>
    <submittedName>
        <fullName evidence="1">Major tail tube protein</fullName>
    </submittedName>
</protein>